<dbReference type="VEuPathDB" id="FungiDB:SPRG_01105"/>
<gene>
    <name evidence="3" type="ORF">SPRG_01105</name>
</gene>
<feature type="transmembrane region" description="Helical" evidence="1">
    <location>
        <begin position="63"/>
        <end position="86"/>
    </location>
</feature>
<feature type="chain" id="PRO_5001635425" evidence="2">
    <location>
        <begin position="27"/>
        <end position="115"/>
    </location>
</feature>
<reference evidence="3 4" key="1">
    <citation type="journal article" date="2013" name="PLoS Genet.">
        <title>Distinctive expansion of potential virulence genes in the genome of the oomycete fish pathogen Saprolegnia parasitica.</title>
        <authorList>
            <person name="Jiang R.H."/>
            <person name="de Bruijn I."/>
            <person name="Haas B.J."/>
            <person name="Belmonte R."/>
            <person name="Lobach L."/>
            <person name="Christie J."/>
            <person name="van den Ackerveken G."/>
            <person name="Bottin A."/>
            <person name="Bulone V."/>
            <person name="Diaz-Moreno S.M."/>
            <person name="Dumas B."/>
            <person name="Fan L."/>
            <person name="Gaulin E."/>
            <person name="Govers F."/>
            <person name="Grenville-Briggs L.J."/>
            <person name="Horner N.R."/>
            <person name="Levin J.Z."/>
            <person name="Mammella M."/>
            <person name="Meijer H.J."/>
            <person name="Morris P."/>
            <person name="Nusbaum C."/>
            <person name="Oome S."/>
            <person name="Phillips A.J."/>
            <person name="van Rooyen D."/>
            <person name="Rzeszutek E."/>
            <person name="Saraiva M."/>
            <person name="Secombes C.J."/>
            <person name="Seidl M.F."/>
            <person name="Snel B."/>
            <person name="Stassen J.H."/>
            <person name="Sykes S."/>
            <person name="Tripathy S."/>
            <person name="van den Berg H."/>
            <person name="Vega-Arreguin J.C."/>
            <person name="Wawra S."/>
            <person name="Young S.K."/>
            <person name="Zeng Q."/>
            <person name="Dieguez-Uribeondo J."/>
            <person name="Russ C."/>
            <person name="Tyler B.M."/>
            <person name="van West P."/>
        </authorList>
    </citation>
    <scope>NUCLEOTIDE SEQUENCE [LARGE SCALE GENOMIC DNA]</scope>
    <source>
        <strain evidence="3 4">CBS 223.65</strain>
    </source>
</reference>
<dbReference type="OMA" id="AYIVYTQ"/>
<dbReference type="KEGG" id="spar:SPRG_01105"/>
<sequence>MEMRGKPTTTTTKMMLLLQALALVCAQTVTEHDGLLQDTNAMNVAKAEQAARDAVRDEENVSLLLGSGVIVVAGVGMLGIIAYIVYTQHKRNVARDEDNQLMKSLLDSEMDYAAM</sequence>
<accession>A0A067D8R2</accession>
<name>A0A067D8R2_SAPPC</name>
<keyword evidence="1" id="KW-1133">Transmembrane helix</keyword>
<evidence type="ECO:0000313" key="4">
    <source>
        <dbReference type="Proteomes" id="UP000030745"/>
    </source>
</evidence>
<dbReference type="EMBL" id="KK583190">
    <property type="protein sequence ID" value="KDO35041.1"/>
    <property type="molecule type" value="Genomic_DNA"/>
</dbReference>
<keyword evidence="1" id="KW-0812">Transmembrane</keyword>
<keyword evidence="2" id="KW-0732">Signal</keyword>
<keyword evidence="4" id="KW-1185">Reference proteome</keyword>
<keyword evidence="1" id="KW-0472">Membrane</keyword>
<evidence type="ECO:0000256" key="2">
    <source>
        <dbReference type="SAM" id="SignalP"/>
    </source>
</evidence>
<dbReference type="AlphaFoldDB" id="A0A067D8R2"/>
<protein>
    <submittedName>
        <fullName evidence="3">Uncharacterized protein</fullName>
    </submittedName>
</protein>
<feature type="signal peptide" evidence="2">
    <location>
        <begin position="1"/>
        <end position="26"/>
    </location>
</feature>
<organism evidence="3 4">
    <name type="scientific">Saprolegnia parasitica (strain CBS 223.65)</name>
    <dbReference type="NCBI Taxonomy" id="695850"/>
    <lineage>
        <taxon>Eukaryota</taxon>
        <taxon>Sar</taxon>
        <taxon>Stramenopiles</taxon>
        <taxon>Oomycota</taxon>
        <taxon>Saprolegniomycetes</taxon>
        <taxon>Saprolegniales</taxon>
        <taxon>Saprolegniaceae</taxon>
        <taxon>Saprolegnia</taxon>
    </lineage>
</organism>
<dbReference type="OrthoDB" id="78679at2759"/>
<dbReference type="Proteomes" id="UP000030745">
    <property type="component" value="Unassembled WGS sequence"/>
</dbReference>
<dbReference type="GeneID" id="24123715"/>
<dbReference type="RefSeq" id="XP_012194694.1">
    <property type="nucleotide sequence ID" value="XM_012339304.1"/>
</dbReference>
<evidence type="ECO:0000256" key="1">
    <source>
        <dbReference type="SAM" id="Phobius"/>
    </source>
</evidence>
<proteinExistence type="predicted"/>
<evidence type="ECO:0000313" key="3">
    <source>
        <dbReference type="EMBL" id="KDO35041.1"/>
    </source>
</evidence>